<evidence type="ECO:0000313" key="1">
    <source>
        <dbReference type="EMBL" id="OGG39947.1"/>
    </source>
</evidence>
<reference evidence="1 2" key="1">
    <citation type="journal article" date="2016" name="Nat. Commun.">
        <title>Thousands of microbial genomes shed light on interconnected biogeochemical processes in an aquifer system.</title>
        <authorList>
            <person name="Anantharaman K."/>
            <person name="Brown C.T."/>
            <person name="Hug L.A."/>
            <person name="Sharon I."/>
            <person name="Castelle C.J."/>
            <person name="Probst A.J."/>
            <person name="Thomas B.C."/>
            <person name="Singh A."/>
            <person name="Wilkins M.J."/>
            <person name="Karaoz U."/>
            <person name="Brodie E.L."/>
            <person name="Williams K.H."/>
            <person name="Hubbard S.S."/>
            <person name="Banfield J.F."/>
        </authorList>
    </citation>
    <scope>NUCLEOTIDE SEQUENCE [LARGE SCALE GENOMIC DNA]</scope>
</reference>
<sequence length="349" mass="37750">MSFLNNLFGGEKRAESAVLIDVGAESVAGTYVCAIGDALPQVLYTRRFPVEAREGEAQAVAMLRALKLLGDTLVSEGAPVLARATGIGSTDSILVSIDAPWQKMSVRTERFEQKMPFTFTKHMVLSALQKVENALPGQILTDESIIGTVLNGYETHEPYGKLVHRASVSVLASYIDERIAKDVRATLQSLYHTKKMILIAGSSLHCQAIQTVFPHERDALILDAIGPLTSVALIRRGLLTDVVETSGRTASAAAWLKEVSAEFAKLAEQFPLPRTIFLLAPESKGSSLKEVLGTTNFGKLWLSDNPPKIVPVAGSHLSAFVRQAATAPPDLPLLLMALYFQQQRTGDAL</sequence>
<organism evidence="1 2">
    <name type="scientific">Candidatus Kaiserbacteria bacterium GWA2_50_9</name>
    <dbReference type="NCBI Taxonomy" id="1798474"/>
    <lineage>
        <taxon>Bacteria</taxon>
        <taxon>Candidatus Kaiseribacteriota</taxon>
    </lineage>
</organism>
<dbReference type="Proteomes" id="UP000179014">
    <property type="component" value="Unassembled WGS sequence"/>
</dbReference>
<accession>A0A1F6BTS8</accession>
<dbReference type="AlphaFoldDB" id="A0A1F6BTS8"/>
<dbReference type="STRING" id="1798474.A2118_01200"/>
<name>A0A1F6BTS8_9BACT</name>
<proteinExistence type="predicted"/>
<comment type="caution">
    <text evidence="1">The sequence shown here is derived from an EMBL/GenBank/DDBJ whole genome shotgun (WGS) entry which is preliminary data.</text>
</comment>
<dbReference type="EMBL" id="MFKN01000036">
    <property type="protein sequence ID" value="OGG39947.1"/>
    <property type="molecule type" value="Genomic_DNA"/>
</dbReference>
<evidence type="ECO:0008006" key="3">
    <source>
        <dbReference type="Google" id="ProtNLM"/>
    </source>
</evidence>
<gene>
    <name evidence="1" type="ORF">A2118_01200</name>
</gene>
<evidence type="ECO:0000313" key="2">
    <source>
        <dbReference type="Proteomes" id="UP000179014"/>
    </source>
</evidence>
<protein>
    <recommendedName>
        <fullName evidence="3">SHS2 domain-containing protein</fullName>
    </recommendedName>
</protein>